<sequence length="605" mass="65120">MREPVPNARRRDVVRAGAAMIASVGLPASAAASSDPWAAAAAIVARCSRPIAFQPRDFIITAYGARACDVALVDGFIGYQKPGAVSAPLPGAADCYAAIKAAITACYAAGGGRVVIPRGNWLCCGPIVLRSNVHVHLSAGAHLYFNNNPADYARDGDIDCGPNGKLVISRWQSNDCLNYSPMIYAYGQDNIALTGEKGSVLDGMGGVPFKNSKDCWWGWTGRKPEGASAEDHQGVINPRNPATLDALAPSLDPALRRQIEGGRDTWRSDHYFLPALSEAGVPLAKRVFGIGHFLRPCMIQFIGCTNVLMEGYQVQGAPFWLHHPVNCRNVRIRNVQMNSLGPNSDGFDPDGCDHVLIEGCTFNTGDDCIAIKSGKNRDTQFGASRNIVIQNCVMNSGHGGVTLGSEMAAGIENVYVQNIEFRNIHWASNPLWTAIRLKTNMNRGGYLRHFYARNLNLPNGVKTQPMFSKRLPDAEVAPDIASSGGGAVIVFDCDYAPQDDVMRVRPPQVSDVHISGIRAGNVEVGSTHHSCYQAFVLLGPLASSYNGPGQPTIQPITNVTISDSDFGAPFNSNQPWFIHNIQGLKLSNVLIAGKRYNLELLALAP</sequence>
<dbReference type="PANTHER" id="PTHR31339">
    <property type="entry name" value="PECTIN LYASE-RELATED"/>
    <property type="match status" value="1"/>
</dbReference>
<dbReference type="Gene3D" id="2.160.20.10">
    <property type="entry name" value="Single-stranded right-handed beta-helix, Pectin lyase-like"/>
    <property type="match status" value="1"/>
</dbReference>
<dbReference type="Pfam" id="PF00295">
    <property type="entry name" value="Glyco_hydro_28"/>
    <property type="match status" value="1"/>
</dbReference>
<dbReference type="GO" id="GO:0004650">
    <property type="term" value="F:polygalacturonase activity"/>
    <property type="evidence" value="ECO:0007669"/>
    <property type="project" value="InterPro"/>
</dbReference>
<dbReference type="InterPro" id="IPR006311">
    <property type="entry name" value="TAT_signal"/>
</dbReference>
<evidence type="ECO:0000313" key="6">
    <source>
        <dbReference type="EMBL" id="MYM69321.1"/>
    </source>
</evidence>
<protein>
    <submittedName>
        <fullName evidence="6">Endopolygalacturonase</fullName>
    </submittedName>
</protein>
<name>A0A7X4KCL1_9BURK</name>
<evidence type="ECO:0000256" key="2">
    <source>
        <dbReference type="ARBA" id="ARBA00022801"/>
    </source>
</evidence>
<dbReference type="EMBL" id="WWCK01000006">
    <property type="protein sequence ID" value="MYM69321.1"/>
    <property type="molecule type" value="Genomic_DNA"/>
</dbReference>
<dbReference type="InterPro" id="IPR011050">
    <property type="entry name" value="Pectin_lyase_fold/virulence"/>
</dbReference>
<dbReference type="InterPro" id="IPR051801">
    <property type="entry name" value="GH28_Enzymes"/>
</dbReference>
<accession>A0A7X4KCL1</accession>
<comment type="caution">
    <text evidence="6">The sequence shown here is derived from an EMBL/GenBank/DDBJ whole genome shotgun (WGS) entry which is preliminary data.</text>
</comment>
<dbReference type="GO" id="GO:0005975">
    <property type="term" value="P:carbohydrate metabolic process"/>
    <property type="evidence" value="ECO:0007669"/>
    <property type="project" value="InterPro"/>
</dbReference>
<dbReference type="InterPro" id="IPR012334">
    <property type="entry name" value="Pectin_lyas_fold"/>
</dbReference>
<organism evidence="6 7">
    <name type="scientific">Duganella rivi</name>
    <dbReference type="NCBI Taxonomy" id="2666083"/>
    <lineage>
        <taxon>Bacteria</taxon>
        <taxon>Pseudomonadati</taxon>
        <taxon>Pseudomonadota</taxon>
        <taxon>Betaproteobacteria</taxon>
        <taxon>Burkholderiales</taxon>
        <taxon>Oxalobacteraceae</taxon>
        <taxon>Telluria group</taxon>
        <taxon>Duganella</taxon>
    </lineage>
</organism>
<keyword evidence="2 4" id="KW-0378">Hydrolase</keyword>
<reference evidence="6 7" key="1">
    <citation type="submission" date="2019-12" db="EMBL/GenBank/DDBJ databases">
        <title>Novel species isolated from a subtropical stream in China.</title>
        <authorList>
            <person name="Lu H."/>
        </authorList>
    </citation>
    <scope>NUCLEOTIDE SEQUENCE [LARGE SCALE GENOMIC DNA]</scope>
    <source>
        <strain evidence="6 7">FT55W</strain>
    </source>
</reference>
<evidence type="ECO:0000256" key="1">
    <source>
        <dbReference type="ARBA" id="ARBA00008834"/>
    </source>
</evidence>
<dbReference type="PROSITE" id="PS00502">
    <property type="entry name" value="POLYGALACTURONASE"/>
    <property type="match status" value="1"/>
</dbReference>
<dbReference type="SUPFAM" id="SSF51126">
    <property type="entry name" value="Pectin lyase-like"/>
    <property type="match status" value="1"/>
</dbReference>
<dbReference type="PANTHER" id="PTHR31339:SF9">
    <property type="entry name" value="PLASMIN AND FIBRONECTIN-BINDING PROTEIN A"/>
    <property type="match status" value="1"/>
</dbReference>
<evidence type="ECO:0000256" key="4">
    <source>
        <dbReference type="RuleBase" id="RU361169"/>
    </source>
</evidence>
<dbReference type="RefSeq" id="WP_161015825.1">
    <property type="nucleotide sequence ID" value="NZ_WWCK01000006.1"/>
</dbReference>
<keyword evidence="3 4" id="KW-0326">Glycosidase</keyword>
<dbReference type="PROSITE" id="PS51318">
    <property type="entry name" value="TAT"/>
    <property type="match status" value="1"/>
</dbReference>
<evidence type="ECO:0000256" key="3">
    <source>
        <dbReference type="ARBA" id="ARBA00023295"/>
    </source>
</evidence>
<dbReference type="AlphaFoldDB" id="A0A7X4KCL1"/>
<dbReference type="InterPro" id="IPR000743">
    <property type="entry name" value="Glyco_hydro_28"/>
</dbReference>
<proteinExistence type="inferred from homology"/>
<dbReference type="InterPro" id="IPR006626">
    <property type="entry name" value="PbH1"/>
</dbReference>
<feature type="signal peptide" evidence="5">
    <location>
        <begin position="1"/>
        <end position="30"/>
    </location>
</feature>
<gene>
    <name evidence="6" type="ORF">GTP45_21120</name>
</gene>
<dbReference type="SMART" id="SM00710">
    <property type="entry name" value="PbH1"/>
    <property type="match status" value="5"/>
</dbReference>
<feature type="chain" id="PRO_5030803783" evidence="5">
    <location>
        <begin position="31"/>
        <end position="605"/>
    </location>
</feature>
<evidence type="ECO:0000256" key="5">
    <source>
        <dbReference type="SAM" id="SignalP"/>
    </source>
</evidence>
<keyword evidence="5" id="KW-0732">Signal</keyword>
<comment type="similarity">
    <text evidence="1 4">Belongs to the glycosyl hydrolase 28 family.</text>
</comment>
<dbReference type="Proteomes" id="UP000450012">
    <property type="component" value="Unassembled WGS sequence"/>
</dbReference>
<evidence type="ECO:0000313" key="7">
    <source>
        <dbReference type="Proteomes" id="UP000450012"/>
    </source>
</evidence>
<keyword evidence="7" id="KW-1185">Reference proteome</keyword>